<comment type="catalytic activity">
    <reaction evidence="1 14 15">
        <text>ATP-dependent breakage, passage and rejoining of double-stranded DNA.</text>
        <dbReference type="EC" id="5.6.2.2"/>
    </reaction>
</comment>
<dbReference type="InterPro" id="IPR034157">
    <property type="entry name" value="TOPRIM_TopoII"/>
</dbReference>
<dbReference type="InterPro" id="IPR013759">
    <property type="entry name" value="Topo_IIA_B_C"/>
</dbReference>
<keyword evidence="18" id="KW-0812">Transmembrane</keyword>
<comment type="cofactor">
    <cofactor evidence="2">
        <name>Ca(2+)</name>
        <dbReference type="ChEBI" id="CHEBI:29108"/>
    </cofactor>
</comment>
<evidence type="ECO:0000256" key="8">
    <source>
        <dbReference type="ARBA" id="ARBA00022741"/>
    </source>
</evidence>
<evidence type="ECO:0000256" key="2">
    <source>
        <dbReference type="ARBA" id="ARBA00001913"/>
    </source>
</evidence>
<feature type="domain" description="Topo IIA-type catalytic" evidence="20">
    <location>
        <begin position="820"/>
        <end position="1262"/>
    </location>
</feature>
<dbReference type="Pfam" id="PF00204">
    <property type="entry name" value="DNA_gyraseB"/>
    <property type="match status" value="1"/>
</dbReference>
<sequence length="1544" mass="175817">MSCNTACRNIPYSKILTRDLLRVFYLIFSYLFIIISWFVLFYFKILYKINPSLYRELPLINKHVFIKITLKGLNKLGMGLETSTDESDESFVLKRKYSVAPKNIKNKGAEPAWGLKNNISSDKGVDKIAEKRSYLRGEDSFNSRNMDISGKSRLVANSDTKTTSEIYQKLSQLEHILKRPDTYIGSVESTLQQMWVYDNNTNSMKYAQVSIVPGLYKIFDEILVNAADNKIRDPNMDTIKVEFIREKGVISVYNNGRGIPIEIHDKEKVWIPELIFGHLLTSSNYDDEQKKVTGGRNGYGAKLCNIFSTEFIVETADKITKKTYKQVFSNNMTKKNDPIIKENKKDEEYTRITFKPDFEKFGMNEMDLDLESVFKRRVYDLAGCVKNVKVFLNGERIKIKSFKQYIEMYLNSSDSEDNTKPLIIHDIVNDRWEVAFTVSDGQFNQVSFVNSIATTRGGTHVNYIVDQIVSKLIEAIKNHIWIFINCLIENPAFDSQTKETLTLKQSLFGSKCLLSDDFIKKILKTSIMESILDTAQKKADQLMKKTDGSKKIRIIGLPKLEDANKAGTKEGHKCTLILTEGDSAKSLAMSGIGVVGRDYFGVYPLRGKLLNVREASHEQISKNAEINAIKQIMGLQHKKVYTSTSDLRYGHLMIMTDQDHDGSHIKGLIINYLESSFPSLLEIPGFLIEFITPIVKATKGSQEKTFFTIPEYEYWKESTDNAKGWKIKYYKGLGTSYGNDVKKYFSDLDTHLKEFHSIQEGDKELIDMAFSKKKADERKEWLRHFKPGTYMDHTLDKIPISDFINKELILFSMADNIRSIPSVVDGLKPGQRKVIYGCFKRKLKSEIKVAQLSGYISEHTAYHHGEQSLTQTIIGLAQTFVGSNNINLMKPNGQFGTRLQGGKDAASPRYIFTELSPLTRKIFVESDDALLDYLNDDGQSIEPVWYVPIIPLILVNGSEGIGTGWSSYIPNFNPIDLVDNIRRMMNGEELQPMHPWYRGFNGIIEKHGDKYKISGCIRQIDDTTVEITELPIRLWTQDMKEFLESSIVGSDKIQPFIKDYSEYHTDTVVHFVIKLTEKGMAESLAQGLEEKFKLTKIQNMTNMVAFDASGRIRKYDSVEEILLEFYTVRLQFYQKRKEYLVNELEKQYNKLSNQLRFVQMVINKEQEFLNKKRKDLLEDLKLKGFVSFPKNKQNFVDNTVETTFDTTENDDDISGYDYLLGMPLWSLTAEKVEKLLKDKLDKENELELLLKLTAKDLWNKDLDIFVEEWKESLKHDENLSFKATNLKKNRGSQKLGMAVQKSSGKKAANIHTLSNIDNKQAVKKNSVSAKQTILPFTAINTKKTESAPSETSGHFSTKSTVSESVVPMKNDSTNIQTHETTGKRPRTSLIVPSLKGNLLDDSDTDYMDDLVKKYTLNPPGSKSTASYIKPVSSSPKKMRIIPSTKCKAQTKMPTLLDSSPESTTFAAKPTVKTHKKSKKNIAKKIDSNDSSEADVVVKSEIMQRPRRHVAASARERVVAIADLEEDVATSNISSSSSEFNDLSS</sequence>
<dbReference type="FunFam" id="3.40.50.670:FF:000001">
    <property type="entry name" value="DNA topoisomerase 2"/>
    <property type="match status" value="2"/>
</dbReference>
<dbReference type="CDD" id="cd03365">
    <property type="entry name" value="TOPRIM_TopoIIA"/>
    <property type="match status" value="1"/>
</dbReference>
<reference evidence="21" key="1">
    <citation type="submission" date="2020-06" db="EMBL/GenBank/DDBJ databases">
        <title>Genomes of multiple members of Pneumocystis genus reveal paths to human pathogen Pneumocystis jirovecii.</title>
        <authorList>
            <person name="Cisse O.H."/>
            <person name="Ma L."/>
            <person name="Dekker J."/>
            <person name="Khil P."/>
            <person name="Jo J."/>
            <person name="Brenchley J."/>
            <person name="Blair R."/>
            <person name="Pahar B."/>
            <person name="Chabe M."/>
            <person name="Van Rompay K.A."/>
            <person name="Keesler R."/>
            <person name="Sukura A."/>
            <person name="Hirsch V."/>
            <person name="Kutty G."/>
            <person name="Liu Y."/>
            <person name="Peng L."/>
            <person name="Chen J."/>
            <person name="Song J."/>
            <person name="Weissenbacher-Lang C."/>
            <person name="Xu J."/>
            <person name="Upham N.S."/>
            <person name="Stajich J.E."/>
            <person name="Cuomo C.A."/>
            <person name="Cushion M.T."/>
            <person name="Kovacs J.A."/>
        </authorList>
    </citation>
    <scope>NUCLEOTIDE SEQUENCE</scope>
    <source>
        <strain evidence="21">2A</strain>
    </source>
</reference>
<keyword evidence="13 14" id="KW-0413">Isomerase</keyword>
<dbReference type="GO" id="GO:0000712">
    <property type="term" value="P:resolution of meiotic recombination intermediates"/>
    <property type="evidence" value="ECO:0007669"/>
    <property type="project" value="TreeGrafter"/>
</dbReference>
<evidence type="ECO:0000256" key="4">
    <source>
        <dbReference type="ARBA" id="ARBA00011080"/>
    </source>
</evidence>
<dbReference type="InterPro" id="IPR013760">
    <property type="entry name" value="Topo_IIA-like_dom_sf"/>
</dbReference>
<dbReference type="Proteomes" id="UP000663699">
    <property type="component" value="Chromosome 5"/>
</dbReference>
<dbReference type="FunFam" id="3.30.1490.30:FF:000001">
    <property type="entry name" value="DNA topoisomerase 2"/>
    <property type="match status" value="1"/>
</dbReference>
<dbReference type="GO" id="GO:0003677">
    <property type="term" value="F:DNA binding"/>
    <property type="evidence" value="ECO:0007669"/>
    <property type="project" value="UniProtKB-UniRule"/>
</dbReference>
<evidence type="ECO:0000313" key="22">
    <source>
        <dbReference type="Proteomes" id="UP000663699"/>
    </source>
</evidence>
<feature type="region of interest" description="Disordered" evidence="17">
    <location>
        <begin position="1344"/>
        <end position="1363"/>
    </location>
</feature>
<dbReference type="Gene3D" id="3.30.230.10">
    <property type="match status" value="1"/>
</dbReference>
<evidence type="ECO:0000256" key="11">
    <source>
        <dbReference type="ARBA" id="ARBA00023029"/>
    </source>
</evidence>
<proteinExistence type="inferred from homology"/>
<dbReference type="CDD" id="cd00187">
    <property type="entry name" value="TOP4c"/>
    <property type="match status" value="1"/>
</dbReference>
<dbReference type="Gene3D" id="1.10.268.10">
    <property type="entry name" value="Topoisomerase, domain 3"/>
    <property type="match status" value="1"/>
</dbReference>
<dbReference type="InterPro" id="IPR018522">
    <property type="entry name" value="TopoIIA_CS"/>
</dbReference>
<evidence type="ECO:0000256" key="13">
    <source>
        <dbReference type="ARBA" id="ARBA00023235"/>
    </source>
</evidence>
<dbReference type="Pfam" id="PF00521">
    <property type="entry name" value="DNA_topoisoIV"/>
    <property type="match status" value="1"/>
</dbReference>
<dbReference type="SMART" id="SM00434">
    <property type="entry name" value="TOP4c"/>
    <property type="match status" value="1"/>
</dbReference>
<evidence type="ECO:0000256" key="12">
    <source>
        <dbReference type="ARBA" id="ARBA00023125"/>
    </source>
</evidence>
<keyword evidence="18" id="KW-1133">Transmembrane helix</keyword>
<dbReference type="CDD" id="cd03481">
    <property type="entry name" value="TopoIIA_Trans_ScTopoIIA"/>
    <property type="match status" value="1"/>
</dbReference>
<dbReference type="SMART" id="SM00387">
    <property type="entry name" value="HATPase_c"/>
    <property type="match status" value="1"/>
</dbReference>
<dbReference type="PRINTS" id="PR00418">
    <property type="entry name" value="TPI2FAMILY"/>
</dbReference>
<dbReference type="InterPro" id="IPR002205">
    <property type="entry name" value="Topo_IIA_dom_A"/>
</dbReference>
<dbReference type="EC" id="5.6.2.2" evidence="5 15"/>
<dbReference type="Gene3D" id="3.40.50.670">
    <property type="match status" value="1"/>
</dbReference>
<evidence type="ECO:0000256" key="7">
    <source>
        <dbReference type="ARBA" id="ARBA00022723"/>
    </source>
</evidence>
<keyword evidence="22" id="KW-1185">Reference proteome</keyword>
<keyword evidence="16" id="KW-0175">Coiled coil</keyword>
<dbReference type="InterPro" id="IPR003594">
    <property type="entry name" value="HATPase_dom"/>
</dbReference>
<evidence type="ECO:0000256" key="3">
    <source>
        <dbReference type="ARBA" id="ARBA00001946"/>
    </source>
</evidence>
<dbReference type="FunFam" id="3.30.565.10:FF:000004">
    <property type="entry name" value="DNA topoisomerase 2"/>
    <property type="match status" value="1"/>
</dbReference>
<protein>
    <recommendedName>
        <fullName evidence="6 15">DNA topoisomerase 2</fullName>
        <ecNumber evidence="5 15">5.6.2.2</ecNumber>
    </recommendedName>
</protein>
<keyword evidence="10" id="KW-0460">Magnesium</keyword>
<feature type="active site" description="O-(5'-phospho-DNA)-tyrosine intermediate" evidence="14">
    <location>
        <position position="910"/>
    </location>
</feature>
<evidence type="ECO:0000256" key="5">
    <source>
        <dbReference type="ARBA" id="ARBA00012895"/>
    </source>
</evidence>
<feature type="domain" description="Toprim" evidence="19">
    <location>
        <begin position="574"/>
        <end position="688"/>
    </location>
</feature>
<dbReference type="PROSITE" id="PS00177">
    <property type="entry name" value="TOPOISOMERASE_II"/>
    <property type="match status" value="1"/>
</dbReference>
<evidence type="ECO:0000313" key="21">
    <source>
        <dbReference type="EMBL" id="QSL65224.1"/>
    </source>
</evidence>
<dbReference type="Pfam" id="PF02518">
    <property type="entry name" value="HATPase_c"/>
    <property type="match status" value="1"/>
</dbReference>
<accession>A0A899FY49</accession>
<comment type="cofactor">
    <cofactor evidence="3">
        <name>Mg(2+)</name>
        <dbReference type="ChEBI" id="CHEBI:18420"/>
    </cofactor>
</comment>
<dbReference type="Gene3D" id="3.30.1360.40">
    <property type="match status" value="1"/>
</dbReference>
<keyword evidence="8 15" id="KW-0547">Nucleotide-binding</keyword>
<dbReference type="GO" id="GO:0005524">
    <property type="term" value="F:ATP binding"/>
    <property type="evidence" value="ECO:0007669"/>
    <property type="project" value="UniProtKB-UniRule"/>
</dbReference>
<evidence type="ECO:0000256" key="14">
    <source>
        <dbReference type="PROSITE-ProRule" id="PRU01384"/>
    </source>
</evidence>
<dbReference type="PROSITE" id="PS52040">
    <property type="entry name" value="TOPO_IIA"/>
    <property type="match status" value="1"/>
</dbReference>
<comment type="similarity">
    <text evidence="4 15">Belongs to the type II topoisomerase family.</text>
</comment>
<dbReference type="FunFam" id="3.90.199.10:FF:000002">
    <property type="entry name" value="DNA topoisomerase 2"/>
    <property type="match status" value="1"/>
</dbReference>
<dbReference type="PANTHER" id="PTHR10169:SF38">
    <property type="entry name" value="DNA TOPOISOMERASE 2"/>
    <property type="match status" value="1"/>
</dbReference>
<dbReference type="SMART" id="SM00433">
    <property type="entry name" value="TOP2c"/>
    <property type="match status" value="1"/>
</dbReference>
<dbReference type="GO" id="GO:0046872">
    <property type="term" value="F:metal ion binding"/>
    <property type="evidence" value="ECO:0007669"/>
    <property type="project" value="UniProtKB-KW"/>
</dbReference>
<dbReference type="InterPro" id="IPR014721">
    <property type="entry name" value="Ribsml_uS5_D2-typ_fold_subgr"/>
</dbReference>
<keyword evidence="12 14" id="KW-0238">DNA-binding</keyword>
<dbReference type="InterPro" id="IPR031660">
    <property type="entry name" value="TOPRIM_C"/>
</dbReference>
<comment type="subunit">
    <text evidence="15">Homodimer.</text>
</comment>
<evidence type="ECO:0000259" key="20">
    <source>
        <dbReference type="PROSITE" id="PS52040"/>
    </source>
</evidence>
<evidence type="ECO:0000256" key="10">
    <source>
        <dbReference type="ARBA" id="ARBA00022842"/>
    </source>
</evidence>
<evidence type="ECO:0000256" key="6">
    <source>
        <dbReference type="ARBA" id="ARBA00019635"/>
    </source>
</evidence>
<dbReference type="Gene3D" id="3.30.1490.30">
    <property type="match status" value="1"/>
</dbReference>
<feature type="transmembrane region" description="Helical" evidence="18">
    <location>
        <begin position="23"/>
        <end position="43"/>
    </location>
</feature>
<dbReference type="GO" id="GO:0000819">
    <property type="term" value="P:sister chromatid segregation"/>
    <property type="evidence" value="ECO:0007669"/>
    <property type="project" value="TreeGrafter"/>
</dbReference>
<dbReference type="OrthoDB" id="276498at2759"/>
<dbReference type="GO" id="GO:0006265">
    <property type="term" value="P:DNA topological change"/>
    <property type="evidence" value="ECO:0007669"/>
    <property type="project" value="UniProtKB-UniRule"/>
</dbReference>
<keyword evidence="7" id="KW-0479">Metal-binding</keyword>
<keyword evidence="18" id="KW-0472">Membrane</keyword>
<evidence type="ECO:0000256" key="9">
    <source>
        <dbReference type="ARBA" id="ARBA00022840"/>
    </source>
</evidence>
<dbReference type="SUPFAM" id="SSF54211">
    <property type="entry name" value="Ribosomal protein S5 domain 2-like"/>
    <property type="match status" value="1"/>
</dbReference>
<dbReference type="GO" id="GO:0005634">
    <property type="term" value="C:nucleus"/>
    <property type="evidence" value="ECO:0007669"/>
    <property type="project" value="TreeGrafter"/>
</dbReference>
<dbReference type="InterPro" id="IPR001241">
    <property type="entry name" value="Topo_IIA"/>
</dbReference>
<dbReference type="InterPro" id="IPR020568">
    <property type="entry name" value="Ribosomal_Su5_D2-typ_SF"/>
</dbReference>
<dbReference type="CDD" id="cd16930">
    <property type="entry name" value="HATPase_TopII-like"/>
    <property type="match status" value="1"/>
</dbReference>
<organism evidence="21 22">
    <name type="scientific">Pneumocystis wakefieldiae</name>
    <dbReference type="NCBI Taxonomy" id="38082"/>
    <lineage>
        <taxon>Eukaryota</taxon>
        <taxon>Fungi</taxon>
        <taxon>Dikarya</taxon>
        <taxon>Ascomycota</taxon>
        <taxon>Taphrinomycotina</taxon>
        <taxon>Pneumocystomycetes</taxon>
        <taxon>Pneumocystaceae</taxon>
        <taxon>Pneumocystis</taxon>
    </lineage>
</organism>
<dbReference type="SUPFAM" id="SSF55874">
    <property type="entry name" value="ATPase domain of HSP90 chaperone/DNA topoisomerase II/histidine kinase"/>
    <property type="match status" value="1"/>
</dbReference>
<dbReference type="InterPro" id="IPR036890">
    <property type="entry name" value="HATPase_C_sf"/>
</dbReference>
<keyword evidence="9 15" id="KW-0067">ATP-binding</keyword>
<comment type="function">
    <text evidence="15">Control of topological states of DNA by transient breakage and subsequent rejoining of DNA strands. Topoisomerase II makes double-strand breaks.</text>
</comment>
<keyword evidence="11 14" id="KW-0799">Topoisomerase</keyword>
<dbReference type="FunFam" id="3.30.1360.40:FF:000003">
    <property type="entry name" value="DNA topoisomerase 2"/>
    <property type="match status" value="1"/>
</dbReference>
<gene>
    <name evidence="21" type="ORF">MERGE_002533</name>
</gene>
<feature type="coiled-coil region" evidence="16">
    <location>
        <begin position="1134"/>
        <end position="1161"/>
    </location>
</feature>
<evidence type="ECO:0000259" key="19">
    <source>
        <dbReference type="PROSITE" id="PS50880"/>
    </source>
</evidence>
<dbReference type="PROSITE" id="PS50880">
    <property type="entry name" value="TOPRIM"/>
    <property type="match status" value="1"/>
</dbReference>
<dbReference type="PANTHER" id="PTHR10169">
    <property type="entry name" value="DNA TOPOISOMERASE/GYRASE"/>
    <property type="match status" value="1"/>
</dbReference>
<dbReference type="Gene3D" id="3.90.199.10">
    <property type="entry name" value="Topoisomerase II, domain 5"/>
    <property type="match status" value="1"/>
</dbReference>
<dbReference type="EMBL" id="CP054536">
    <property type="protein sequence ID" value="QSL65224.1"/>
    <property type="molecule type" value="Genomic_DNA"/>
</dbReference>
<dbReference type="InterPro" id="IPR013506">
    <property type="entry name" value="Topo_IIA_bsu_dom2"/>
</dbReference>
<dbReference type="Gene3D" id="3.30.565.10">
    <property type="entry name" value="Histidine kinase-like ATPase, C-terminal domain"/>
    <property type="match status" value="1"/>
</dbReference>
<dbReference type="InterPro" id="IPR001154">
    <property type="entry name" value="TopoII_euk"/>
</dbReference>
<evidence type="ECO:0000256" key="1">
    <source>
        <dbReference type="ARBA" id="ARBA00000185"/>
    </source>
</evidence>
<dbReference type="InterPro" id="IPR013757">
    <property type="entry name" value="Topo_IIA_A_a_sf"/>
</dbReference>
<evidence type="ECO:0000256" key="15">
    <source>
        <dbReference type="RuleBase" id="RU362094"/>
    </source>
</evidence>
<dbReference type="GO" id="GO:0003918">
    <property type="term" value="F:DNA topoisomerase type II (double strand cut, ATP-hydrolyzing) activity"/>
    <property type="evidence" value="ECO:0007669"/>
    <property type="project" value="UniProtKB-UniRule"/>
</dbReference>
<dbReference type="Pfam" id="PF01751">
    <property type="entry name" value="Toprim"/>
    <property type="match status" value="1"/>
</dbReference>
<dbReference type="InterPro" id="IPR013758">
    <property type="entry name" value="Topo_IIA_A/C_ab"/>
</dbReference>
<evidence type="ECO:0000256" key="18">
    <source>
        <dbReference type="SAM" id="Phobius"/>
    </source>
</evidence>
<dbReference type="InterPro" id="IPR050634">
    <property type="entry name" value="DNA_Topoisomerase_II"/>
</dbReference>
<dbReference type="SUPFAM" id="SSF56719">
    <property type="entry name" value="Type II DNA topoisomerase"/>
    <property type="match status" value="1"/>
</dbReference>
<name>A0A899FY49_9ASCO</name>
<evidence type="ECO:0000256" key="16">
    <source>
        <dbReference type="SAM" id="Coils"/>
    </source>
</evidence>
<evidence type="ECO:0000256" key="17">
    <source>
        <dbReference type="SAM" id="MobiDB-lite"/>
    </source>
</evidence>
<dbReference type="InterPro" id="IPR006171">
    <property type="entry name" value="TOPRIM_dom"/>
</dbReference>
<dbReference type="Pfam" id="PF16898">
    <property type="entry name" value="TOPRIM_C"/>
    <property type="match status" value="1"/>
</dbReference>
<dbReference type="PRINTS" id="PR01158">
    <property type="entry name" value="TOPISMRASEII"/>
</dbReference>